<feature type="region of interest" description="Disordered" evidence="1">
    <location>
        <begin position="19"/>
        <end position="56"/>
    </location>
</feature>
<feature type="compositionally biased region" description="Basic and acidic residues" evidence="1">
    <location>
        <begin position="37"/>
        <end position="49"/>
    </location>
</feature>
<protein>
    <submittedName>
        <fullName evidence="2">Uncharacterized protein</fullName>
    </submittedName>
</protein>
<reference evidence="2 3" key="1">
    <citation type="journal article" date="2023" name="Plants (Basel)">
        <title>Bridging the Gap: Combining Genomics and Transcriptomics Approaches to Understand Stylosanthes scabra, an Orphan Legume from the Brazilian Caatinga.</title>
        <authorList>
            <person name="Ferreira-Neto J.R.C."/>
            <person name="da Silva M.D."/>
            <person name="Binneck E."/>
            <person name="de Melo N.F."/>
            <person name="da Silva R.H."/>
            <person name="de Melo A.L.T.M."/>
            <person name="Pandolfi V."/>
            <person name="Bustamante F.O."/>
            <person name="Brasileiro-Vidal A.C."/>
            <person name="Benko-Iseppon A.M."/>
        </authorList>
    </citation>
    <scope>NUCLEOTIDE SEQUENCE [LARGE SCALE GENOMIC DNA]</scope>
    <source>
        <tissue evidence="2">Leaves</tissue>
    </source>
</reference>
<name>A0ABU6XQQ0_9FABA</name>
<accession>A0ABU6XQQ0</accession>
<evidence type="ECO:0000256" key="1">
    <source>
        <dbReference type="SAM" id="MobiDB-lite"/>
    </source>
</evidence>
<gene>
    <name evidence="2" type="ORF">PIB30_078301</name>
</gene>
<organism evidence="2 3">
    <name type="scientific">Stylosanthes scabra</name>
    <dbReference type="NCBI Taxonomy" id="79078"/>
    <lineage>
        <taxon>Eukaryota</taxon>
        <taxon>Viridiplantae</taxon>
        <taxon>Streptophyta</taxon>
        <taxon>Embryophyta</taxon>
        <taxon>Tracheophyta</taxon>
        <taxon>Spermatophyta</taxon>
        <taxon>Magnoliopsida</taxon>
        <taxon>eudicotyledons</taxon>
        <taxon>Gunneridae</taxon>
        <taxon>Pentapetalae</taxon>
        <taxon>rosids</taxon>
        <taxon>fabids</taxon>
        <taxon>Fabales</taxon>
        <taxon>Fabaceae</taxon>
        <taxon>Papilionoideae</taxon>
        <taxon>50 kb inversion clade</taxon>
        <taxon>dalbergioids sensu lato</taxon>
        <taxon>Dalbergieae</taxon>
        <taxon>Pterocarpus clade</taxon>
        <taxon>Stylosanthes</taxon>
    </lineage>
</organism>
<comment type="caution">
    <text evidence="2">The sequence shown here is derived from an EMBL/GenBank/DDBJ whole genome shotgun (WGS) entry which is preliminary data.</text>
</comment>
<evidence type="ECO:0000313" key="3">
    <source>
        <dbReference type="Proteomes" id="UP001341840"/>
    </source>
</evidence>
<sequence length="95" mass="10334">MIKKQRRYYAWLPKASYPCDVPPQPNSPSDNVFCSDRSAEADLGSKKSGDAPPPIHGIIGLESSSTGFPFLTDSAKPVPLAVVSLDSRQGQWESR</sequence>
<proteinExistence type="predicted"/>
<dbReference type="Proteomes" id="UP001341840">
    <property type="component" value="Unassembled WGS sequence"/>
</dbReference>
<evidence type="ECO:0000313" key="2">
    <source>
        <dbReference type="EMBL" id="MED6199689.1"/>
    </source>
</evidence>
<dbReference type="EMBL" id="JASCZI010212526">
    <property type="protein sequence ID" value="MED6199689.1"/>
    <property type="molecule type" value="Genomic_DNA"/>
</dbReference>
<keyword evidence="3" id="KW-1185">Reference proteome</keyword>